<accession>A0AAV4KJ04</accession>
<keyword evidence="5" id="KW-0547">Nucleotide-binding</keyword>
<evidence type="ECO:0000313" key="7">
    <source>
        <dbReference type="Proteomes" id="UP000642014"/>
    </source>
</evidence>
<feature type="region of interest" description="Disordered" evidence="2">
    <location>
        <begin position="82"/>
        <end position="102"/>
    </location>
</feature>
<feature type="domain" description="Histidine kinase/HSP90-like ATPase" evidence="3">
    <location>
        <begin position="14"/>
        <end position="140"/>
    </location>
</feature>
<reference evidence="5 6" key="2">
    <citation type="submission" date="2017-09" db="EMBL/GenBank/DDBJ databases">
        <authorList>
            <person name="Lee N."/>
            <person name="Cho B.-K."/>
        </authorList>
    </citation>
    <scope>NUCLEOTIDE SEQUENCE [LARGE SCALE GENOMIC DNA]</scope>
    <source>
        <strain evidence="5 6">ATCC 19740</strain>
    </source>
</reference>
<dbReference type="EMBL" id="CP023693">
    <property type="protein sequence ID" value="QEV31524.1"/>
    <property type="molecule type" value="Genomic_DNA"/>
</dbReference>
<reference evidence="4 7" key="1">
    <citation type="journal article" date="2014" name="Int. J. Syst. Evol. Microbiol.">
        <title>Complete genome sequence of Corynebacterium casei LMG S-19264T (=DSM 44701T), isolated from a smear-ripened cheese.</title>
        <authorList>
            <consortium name="US DOE Joint Genome Institute (JGI-PGF)"/>
            <person name="Walter F."/>
            <person name="Albersmeier A."/>
            <person name="Kalinowski J."/>
            <person name="Ruckert C."/>
        </authorList>
    </citation>
    <scope>NUCLEOTIDE SEQUENCE [LARGE SCALE GENOMIC DNA]</scope>
    <source>
        <strain evidence="4 7">JCM 4205</strain>
    </source>
</reference>
<evidence type="ECO:0000313" key="4">
    <source>
        <dbReference type="EMBL" id="GGR22914.1"/>
    </source>
</evidence>
<keyword evidence="1" id="KW-0723">Serine/threonine-protein kinase</keyword>
<evidence type="ECO:0000256" key="2">
    <source>
        <dbReference type="SAM" id="MobiDB-lite"/>
    </source>
</evidence>
<protein>
    <submittedName>
        <fullName evidence="5">ATP-binding protein</fullName>
    </submittedName>
</protein>
<dbReference type="GeneID" id="95453037"/>
<reference evidence="4" key="3">
    <citation type="submission" date="2023-08" db="EMBL/GenBank/DDBJ databases">
        <authorList>
            <person name="Sun Q."/>
            <person name="Ohkuma M."/>
        </authorList>
    </citation>
    <scope>NUCLEOTIDE SEQUENCE</scope>
    <source>
        <strain evidence="4">JCM 4205</strain>
    </source>
</reference>
<keyword evidence="6" id="KW-1185">Reference proteome</keyword>
<dbReference type="PANTHER" id="PTHR35526:SF3">
    <property type="entry name" value="ANTI-SIGMA-F FACTOR RSBW"/>
    <property type="match status" value="1"/>
</dbReference>
<dbReference type="SUPFAM" id="SSF55874">
    <property type="entry name" value="ATPase domain of HSP90 chaperone/DNA topoisomerase II/histidine kinase"/>
    <property type="match status" value="1"/>
</dbReference>
<dbReference type="InterPro" id="IPR050267">
    <property type="entry name" value="Anti-sigma-factor_SerPK"/>
</dbReference>
<dbReference type="Proteomes" id="UP000642014">
    <property type="component" value="Unassembled WGS sequence"/>
</dbReference>
<organism evidence="4 7">
    <name type="scientific">Streptomyces cinereoruber</name>
    <dbReference type="NCBI Taxonomy" id="67260"/>
    <lineage>
        <taxon>Bacteria</taxon>
        <taxon>Bacillati</taxon>
        <taxon>Actinomycetota</taxon>
        <taxon>Actinomycetes</taxon>
        <taxon>Kitasatosporales</taxon>
        <taxon>Streptomycetaceae</taxon>
        <taxon>Streptomyces</taxon>
    </lineage>
</organism>
<keyword evidence="1" id="KW-0418">Kinase</keyword>
<dbReference type="Proteomes" id="UP000326029">
    <property type="component" value="Chromosome"/>
</dbReference>
<name>A0AAV4KJ04_9ACTN</name>
<dbReference type="GO" id="GO:0005524">
    <property type="term" value="F:ATP binding"/>
    <property type="evidence" value="ECO:0007669"/>
    <property type="project" value="UniProtKB-KW"/>
</dbReference>
<evidence type="ECO:0000259" key="3">
    <source>
        <dbReference type="Pfam" id="PF13581"/>
    </source>
</evidence>
<gene>
    <name evidence="5" type="ORF">CP977_04560</name>
    <name evidence="4" type="ORF">GCM10010497_26360</name>
</gene>
<dbReference type="InterPro" id="IPR036890">
    <property type="entry name" value="HATPase_C_sf"/>
</dbReference>
<dbReference type="RefSeq" id="WP_109186502.1">
    <property type="nucleotide sequence ID" value="NZ_BMSJ01000004.1"/>
</dbReference>
<proteinExistence type="predicted"/>
<sequence>MISEPSRYYAVELQALPQRIGQIRRIVSAHLRHWHLDALVDHALLGVTELLTNVHRHARPDKRCTVEVELLLDRLTVSVRDHDPRLPRTEGPFGDPADGSVGGPADGLATSGRGLALVGAVSESWGVRPCGDDGKVVWFTLAAPPAGGPVETREEVVCGAATGGPFTGYERVPAVPLGTPAEPVLSPAPAVAAARPVLAGRAG</sequence>
<evidence type="ECO:0000313" key="5">
    <source>
        <dbReference type="EMBL" id="QEV31524.1"/>
    </source>
</evidence>
<dbReference type="CDD" id="cd16936">
    <property type="entry name" value="HATPase_RsbW-like"/>
    <property type="match status" value="1"/>
</dbReference>
<keyword evidence="1" id="KW-0808">Transferase</keyword>
<dbReference type="GO" id="GO:0004674">
    <property type="term" value="F:protein serine/threonine kinase activity"/>
    <property type="evidence" value="ECO:0007669"/>
    <property type="project" value="UniProtKB-KW"/>
</dbReference>
<dbReference type="Gene3D" id="3.30.565.10">
    <property type="entry name" value="Histidine kinase-like ATPase, C-terminal domain"/>
    <property type="match status" value="1"/>
</dbReference>
<evidence type="ECO:0000313" key="6">
    <source>
        <dbReference type="Proteomes" id="UP000326029"/>
    </source>
</evidence>
<keyword evidence="5" id="KW-0067">ATP-binding</keyword>
<dbReference type="InterPro" id="IPR003594">
    <property type="entry name" value="HATPase_dom"/>
</dbReference>
<evidence type="ECO:0000256" key="1">
    <source>
        <dbReference type="ARBA" id="ARBA00022527"/>
    </source>
</evidence>
<dbReference type="AlphaFoldDB" id="A0AAV4KJ04"/>
<dbReference type="EMBL" id="BMSJ01000004">
    <property type="protein sequence ID" value="GGR22914.1"/>
    <property type="molecule type" value="Genomic_DNA"/>
</dbReference>
<dbReference type="PANTHER" id="PTHR35526">
    <property type="entry name" value="ANTI-SIGMA-F FACTOR RSBW-RELATED"/>
    <property type="match status" value="1"/>
</dbReference>
<dbReference type="Pfam" id="PF13581">
    <property type="entry name" value="HATPase_c_2"/>
    <property type="match status" value="1"/>
</dbReference>